<sequence length="116" mass="12989">MDSIGSWAKKINNNKEEIDLVKGLPSFAVGNREEAIFSVGKRSSTLADVCGMINETIEKGSVRVRILTSYFTQGNKDPDIFFEAKGRPISSEELIVRGLVKMKKRLWFSDSVPSNY</sequence>
<protein>
    <submittedName>
        <fullName evidence="1">Uncharacterized protein</fullName>
    </submittedName>
</protein>
<reference evidence="1 2" key="1">
    <citation type="journal article" date="2019" name="Sci. Rep.">
        <title>Orb-weaving spider Araneus ventricosus genome elucidates the spidroin gene catalogue.</title>
        <authorList>
            <person name="Kono N."/>
            <person name="Nakamura H."/>
            <person name="Ohtoshi R."/>
            <person name="Moran D.A.P."/>
            <person name="Shinohara A."/>
            <person name="Yoshida Y."/>
            <person name="Fujiwara M."/>
            <person name="Mori M."/>
            <person name="Tomita M."/>
            <person name="Arakawa K."/>
        </authorList>
    </citation>
    <scope>NUCLEOTIDE SEQUENCE [LARGE SCALE GENOMIC DNA]</scope>
</reference>
<name>A0A4Y2G127_ARAVE</name>
<organism evidence="1 2">
    <name type="scientific">Araneus ventricosus</name>
    <name type="common">Orbweaver spider</name>
    <name type="synonym">Epeira ventricosa</name>
    <dbReference type="NCBI Taxonomy" id="182803"/>
    <lineage>
        <taxon>Eukaryota</taxon>
        <taxon>Metazoa</taxon>
        <taxon>Ecdysozoa</taxon>
        <taxon>Arthropoda</taxon>
        <taxon>Chelicerata</taxon>
        <taxon>Arachnida</taxon>
        <taxon>Araneae</taxon>
        <taxon>Araneomorphae</taxon>
        <taxon>Entelegynae</taxon>
        <taxon>Araneoidea</taxon>
        <taxon>Araneidae</taxon>
        <taxon>Araneus</taxon>
    </lineage>
</organism>
<dbReference type="AlphaFoldDB" id="A0A4Y2G127"/>
<evidence type="ECO:0000313" key="2">
    <source>
        <dbReference type="Proteomes" id="UP000499080"/>
    </source>
</evidence>
<accession>A0A4Y2G127</accession>
<keyword evidence="2" id="KW-1185">Reference proteome</keyword>
<evidence type="ECO:0000313" key="1">
    <source>
        <dbReference type="EMBL" id="GBM45604.1"/>
    </source>
</evidence>
<dbReference type="Proteomes" id="UP000499080">
    <property type="component" value="Unassembled WGS sequence"/>
</dbReference>
<dbReference type="EMBL" id="BGPR01001105">
    <property type="protein sequence ID" value="GBM45604.1"/>
    <property type="molecule type" value="Genomic_DNA"/>
</dbReference>
<proteinExistence type="predicted"/>
<comment type="caution">
    <text evidence="1">The sequence shown here is derived from an EMBL/GenBank/DDBJ whole genome shotgun (WGS) entry which is preliminary data.</text>
</comment>
<gene>
    <name evidence="1" type="ORF">AVEN_86543_1</name>
</gene>